<keyword evidence="7" id="KW-0472">Membrane</keyword>
<evidence type="ECO:0000256" key="3">
    <source>
        <dbReference type="ARBA" id="ARBA00022827"/>
    </source>
</evidence>
<keyword evidence="7" id="KW-0812">Transmembrane</keyword>
<evidence type="ECO:0000256" key="6">
    <source>
        <dbReference type="SAM" id="MobiDB-lite"/>
    </source>
</evidence>
<evidence type="ECO:0000259" key="8">
    <source>
        <dbReference type="Pfam" id="PF01494"/>
    </source>
</evidence>
<keyword evidence="7" id="KW-1133">Transmembrane helix</keyword>
<keyword evidence="5" id="KW-0503">Monooxygenase</keyword>
<evidence type="ECO:0000256" key="2">
    <source>
        <dbReference type="ARBA" id="ARBA00022630"/>
    </source>
</evidence>
<name>A0A9P7ZZ22_MORAP</name>
<feature type="domain" description="FAD-binding" evidence="8">
    <location>
        <begin position="21"/>
        <end position="61"/>
    </location>
</feature>
<evidence type="ECO:0000313" key="9">
    <source>
        <dbReference type="EMBL" id="KAG9320405.1"/>
    </source>
</evidence>
<reference evidence="9" key="1">
    <citation type="submission" date="2021-07" db="EMBL/GenBank/DDBJ databases">
        <title>Draft genome of Mortierella alpina, strain LL118, isolated from an aspen leaf litter sample.</title>
        <authorList>
            <person name="Yang S."/>
            <person name="Vinatzer B.A."/>
        </authorList>
    </citation>
    <scope>NUCLEOTIDE SEQUENCE</scope>
    <source>
        <strain evidence="9">LL118</strain>
    </source>
</reference>
<dbReference type="InterPro" id="IPR036188">
    <property type="entry name" value="FAD/NAD-bd_sf"/>
</dbReference>
<keyword evidence="4" id="KW-0560">Oxidoreductase</keyword>
<dbReference type="Proteomes" id="UP000717515">
    <property type="component" value="Unassembled WGS sequence"/>
</dbReference>
<evidence type="ECO:0000256" key="1">
    <source>
        <dbReference type="ARBA" id="ARBA00007992"/>
    </source>
</evidence>
<dbReference type="GO" id="GO:0071949">
    <property type="term" value="F:FAD binding"/>
    <property type="evidence" value="ECO:0007669"/>
    <property type="project" value="InterPro"/>
</dbReference>
<evidence type="ECO:0000256" key="7">
    <source>
        <dbReference type="SAM" id="Phobius"/>
    </source>
</evidence>
<dbReference type="InterPro" id="IPR002938">
    <property type="entry name" value="FAD-bd"/>
</dbReference>
<sequence length="163" mass="17787">MSAHHQHALPLPVSLEGKTPSVVIVGAGLAGLLLGILLDKAGIPYQIYERAQEVRPLGKAGNSSVFLEDKLFETWHSGRTVLIGDAAHKTFLERCARHLVFNYMPRSVHVKASSRGMAYRPQASFLPLVSARGNGRVFPQKPSRKYQEKQSNTNASATPAMAL</sequence>
<keyword evidence="2" id="KW-0285">Flavoprotein</keyword>
<accession>A0A9P7ZZ22</accession>
<dbReference type="PANTHER" id="PTHR13789:SF309">
    <property type="entry name" value="PUTATIVE (AFU_ORTHOLOGUE AFUA_6G14510)-RELATED"/>
    <property type="match status" value="1"/>
</dbReference>
<dbReference type="AlphaFoldDB" id="A0A9P7ZZ22"/>
<dbReference type="Gene3D" id="3.50.50.60">
    <property type="entry name" value="FAD/NAD(P)-binding domain"/>
    <property type="match status" value="2"/>
</dbReference>
<dbReference type="Pfam" id="PF01494">
    <property type="entry name" value="FAD_binding_3"/>
    <property type="match status" value="1"/>
</dbReference>
<comment type="caution">
    <text evidence="9">The sequence shown here is derived from an EMBL/GenBank/DDBJ whole genome shotgun (WGS) entry which is preliminary data.</text>
</comment>
<dbReference type="EMBL" id="JAIFTL010000294">
    <property type="protein sequence ID" value="KAG9320405.1"/>
    <property type="molecule type" value="Genomic_DNA"/>
</dbReference>
<dbReference type="InterPro" id="IPR050493">
    <property type="entry name" value="FAD-dep_Monooxygenase_BioMet"/>
</dbReference>
<feature type="region of interest" description="Disordered" evidence="6">
    <location>
        <begin position="137"/>
        <end position="163"/>
    </location>
</feature>
<dbReference type="GO" id="GO:0004497">
    <property type="term" value="F:monooxygenase activity"/>
    <property type="evidence" value="ECO:0007669"/>
    <property type="project" value="UniProtKB-KW"/>
</dbReference>
<organism evidence="9 10">
    <name type="scientific">Mortierella alpina</name>
    <name type="common">Oleaginous fungus</name>
    <name type="synonym">Mortierella renispora</name>
    <dbReference type="NCBI Taxonomy" id="64518"/>
    <lineage>
        <taxon>Eukaryota</taxon>
        <taxon>Fungi</taxon>
        <taxon>Fungi incertae sedis</taxon>
        <taxon>Mucoromycota</taxon>
        <taxon>Mortierellomycotina</taxon>
        <taxon>Mortierellomycetes</taxon>
        <taxon>Mortierellales</taxon>
        <taxon>Mortierellaceae</taxon>
        <taxon>Mortierella</taxon>
    </lineage>
</organism>
<evidence type="ECO:0000313" key="10">
    <source>
        <dbReference type="Proteomes" id="UP000717515"/>
    </source>
</evidence>
<comment type="similarity">
    <text evidence="1">Belongs to the paxM FAD-dependent monooxygenase family.</text>
</comment>
<keyword evidence="3" id="KW-0274">FAD</keyword>
<dbReference type="PANTHER" id="PTHR13789">
    <property type="entry name" value="MONOOXYGENASE"/>
    <property type="match status" value="1"/>
</dbReference>
<dbReference type="SUPFAM" id="SSF51905">
    <property type="entry name" value="FAD/NAD(P)-binding domain"/>
    <property type="match status" value="1"/>
</dbReference>
<evidence type="ECO:0000256" key="4">
    <source>
        <dbReference type="ARBA" id="ARBA00023002"/>
    </source>
</evidence>
<proteinExistence type="inferred from homology"/>
<gene>
    <name evidence="9" type="ORF">KVV02_005223</name>
</gene>
<evidence type="ECO:0000256" key="5">
    <source>
        <dbReference type="ARBA" id="ARBA00023033"/>
    </source>
</evidence>
<protein>
    <recommendedName>
        <fullName evidence="8">FAD-binding domain-containing protein</fullName>
    </recommendedName>
</protein>
<feature type="transmembrane region" description="Helical" evidence="7">
    <location>
        <begin position="20"/>
        <end position="38"/>
    </location>
</feature>